<sequence>MKFDAYSFLYPLLPFDLLKLNMSSHPENMTSYRLFGFPIAHSASPAFHNEIFKLLGGNKDYSLFSTSKVIPEMLEELRSDDFGGSSVTMPIKTAIIPYLNGLSPESEASGAVNTIVKVPSPDGPKLIGTNTDILGVKNSLLRQLRLQYPNISISPQSSYTEGVGAGAIIGGGATTRSAVYALMSLGLHPIYLVNRDPDEVKAVQAVYPQLVKKGSLIHLDHPDKVEEHLAQPSSPRLLMIVGAIPAISPLTKAERMVYTVASSMLTIPYYPPSQIDSSALPVPTKRLFLEMAYKPRITPMLKVAIAHGWDGIDGTNAMVEQGYAQQRMWLKGDASVEIGSDPDILGPVIEQKARDLIARMGDVMVKEAEVDKAANAEAAPVPPSRNT</sequence>
<dbReference type="Gene3D" id="3.40.50.720">
    <property type="entry name" value="NAD(P)-binding Rossmann-like Domain"/>
    <property type="match status" value="1"/>
</dbReference>
<dbReference type="GO" id="GO:0009423">
    <property type="term" value="P:chorismate biosynthetic process"/>
    <property type="evidence" value="ECO:0007669"/>
    <property type="project" value="TreeGrafter"/>
</dbReference>
<dbReference type="InterPro" id="IPR013708">
    <property type="entry name" value="Shikimate_DH-bd_N"/>
</dbReference>
<name>A0A9P5Q1U3_9AGAR</name>
<dbReference type="SUPFAM" id="SSF53223">
    <property type="entry name" value="Aminoacid dehydrogenase-like, N-terminal domain"/>
    <property type="match status" value="1"/>
</dbReference>
<gene>
    <name evidence="2" type="ORF">BDP27DRAFT_280983</name>
</gene>
<feature type="domain" description="Shikimate dehydrogenase substrate binding N-terminal" evidence="1">
    <location>
        <begin position="34"/>
        <end position="115"/>
    </location>
</feature>
<dbReference type="InterPro" id="IPR022893">
    <property type="entry name" value="Shikimate_DH_fam"/>
</dbReference>
<dbReference type="EMBL" id="JADNRY010000017">
    <property type="protein sequence ID" value="KAF9073496.1"/>
    <property type="molecule type" value="Genomic_DNA"/>
</dbReference>
<dbReference type="Pfam" id="PF08501">
    <property type="entry name" value="Shikimate_dh_N"/>
    <property type="match status" value="1"/>
</dbReference>
<dbReference type="AlphaFoldDB" id="A0A9P5Q1U3"/>
<evidence type="ECO:0000259" key="1">
    <source>
        <dbReference type="Pfam" id="PF08501"/>
    </source>
</evidence>
<dbReference type="OrthoDB" id="204377at2759"/>
<dbReference type="Gene3D" id="3.40.50.10860">
    <property type="entry name" value="Leucine Dehydrogenase, chain A, domain 1"/>
    <property type="match status" value="1"/>
</dbReference>
<evidence type="ECO:0000313" key="3">
    <source>
        <dbReference type="Proteomes" id="UP000772434"/>
    </source>
</evidence>
<proteinExistence type="predicted"/>
<protein>
    <recommendedName>
        <fullName evidence="1">Shikimate dehydrogenase substrate binding N-terminal domain-containing protein</fullName>
    </recommendedName>
</protein>
<keyword evidence="3" id="KW-1185">Reference proteome</keyword>
<dbReference type="GO" id="GO:0019632">
    <property type="term" value="P:shikimate metabolic process"/>
    <property type="evidence" value="ECO:0007669"/>
    <property type="project" value="TreeGrafter"/>
</dbReference>
<dbReference type="InterPro" id="IPR046346">
    <property type="entry name" value="Aminoacid_DH-like_N_sf"/>
</dbReference>
<dbReference type="InterPro" id="IPR036291">
    <property type="entry name" value="NAD(P)-bd_dom_sf"/>
</dbReference>
<reference evidence="2" key="1">
    <citation type="submission" date="2020-11" db="EMBL/GenBank/DDBJ databases">
        <authorList>
            <consortium name="DOE Joint Genome Institute"/>
            <person name="Ahrendt S."/>
            <person name="Riley R."/>
            <person name="Andreopoulos W."/>
            <person name="Labutti K."/>
            <person name="Pangilinan J."/>
            <person name="Ruiz-Duenas F.J."/>
            <person name="Barrasa J.M."/>
            <person name="Sanchez-Garcia M."/>
            <person name="Camarero S."/>
            <person name="Miyauchi S."/>
            <person name="Serrano A."/>
            <person name="Linde D."/>
            <person name="Babiker R."/>
            <person name="Drula E."/>
            <person name="Ayuso-Fernandez I."/>
            <person name="Pacheco R."/>
            <person name="Padilla G."/>
            <person name="Ferreira P."/>
            <person name="Barriuso J."/>
            <person name="Kellner H."/>
            <person name="Castanera R."/>
            <person name="Alfaro M."/>
            <person name="Ramirez L."/>
            <person name="Pisabarro A.G."/>
            <person name="Kuo A."/>
            <person name="Tritt A."/>
            <person name="Lipzen A."/>
            <person name="He G."/>
            <person name="Yan M."/>
            <person name="Ng V."/>
            <person name="Cullen D."/>
            <person name="Martin F."/>
            <person name="Rosso M.-N."/>
            <person name="Henrissat B."/>
            <person name="Hibbett D."/>
            <person name="Martinez A.T."/>
            <person name="Grigoriev I.V."/>
        </authorList>
    </citation>
    <scope>NUCLEOTIDE SEQUENCE</scope>
    <source>
        <strain evidence="2">AH 40177</strain>
    </source>
</reference>
<accession>A0A9P5Q1U3</accession>
<dbReference type="SUPFAM" id="SSF51735">
    <property type="entry name" value="NAD(P)-binding Rossmann-fold domains"/>
    <property type="match status" value="1"/>
</dbReference>
<organism evidence="2 3">
    <name type="scientific">Rhodocollybia butyracea</name>
    <dbReference type="NCBI Taxonomy" id="206335"/>
    <lineage>
        <taxon>Eukaryota</taxon>
        <taxon>Fungi</taxon>
        <taxon>Dikarya</taxon>
        <taxon>Basidiomycota</taxon>
        <taxon>Agaricomycotina</taxon>
        <taxon>Agaricomycetes</taxon>
        <taxon>Agaricomycetidae</taxon>
        <taxon>Agaricales</taxon>
        <taxon>Marasmiineae</taxon>
        <taxon>Omphalotaceae</taxon>
        <taxon>Rhodocollybia</taxon>
    </lineage>
</organism>
<comment type="caution">
    <text evidence="2">The sequence shown here is derived from an EMBL/GenBank/DDBJ whole genome shotgun (WGS) entry which is preliminary data.</text>
</comment>
<dbReference type="PANTHER" id="PTHR21089">
    <property type="entry name" value="SHIKIMATE DEHYDROGENASE"/>
    <property type="match status" value="1"/>
</dbReference>
<dbReference type="GO" id="GO:0004764">
    <property type="term" value="F:shikimate 3-dehydrogenase (NADP+) activity"/>
    <property type="evidence" value="ECO:0007669"/>
    <property type="project" value="InterPro"/>
</dbReference>
<evidence type="ECO:0000313" key="2">
    <source>
        <dbReference type="EMBL" id="KAF9073496.1"/>
    </source>
</evidence>
<dbReference type="PANTHER" id="PTHR21089:SF1">
    <property type="entry name" value="BIFUNCTIONAL 3-DEHYDROQUINATE DEHYDRATASE_SHIKIMATE DEHYDROGENASE, CHLOROPLASTIC"/>
    <property type="match status" value="1"/>
</dbReference>
<dbReference type="Proteomes" id="UP000772434">
    <property type="component" value="Unassembled WGS sequence"/>
</dbReference>